<keyword evidence="6" id="KW-1185">Reference proteome</keyword>
<dbReference type="CDD" id="cd01166">
    <property type="entry name" value="KdgK"/>
    <property type="match status" value="1"/>
</dbReference>
<reference evidence="5 6" key="1">
    <citation type="submission" date="2019-03" db="EMBL/GenBank/DDBJ databases">
        <title>Novel species of Flavobacterium.</title>
        <authorList>
            <person name="Liu Q."/>
            <person name="Xin Y.-H."/>
        </authorList>
    </citation>
    <scope>NUCLEOTIDE SEQUENCE [LARGE SCALE GENOMIC DNA]</scope>
    <source>
        <strain evidence="5 6">LB3P52</strain>
    </source>
</reference>
<keyword evidence="2" id="KW-0808">Transferase</keyword>
<gene>
    <name evidence="5" type="ORF">E0I26_06955</name>
</gene>
<evidence type="ECO:0000256" key="1">
    <source>
        <dbReference type="ARBA" id="ARBA00010688"/>
    </source>
</evidence>
<dbReference type="PANTHER" id="PTHR43320">
    <property type="entry name" value="SUGAR KINASE"/>
    <property type="match status" value="1"/>
</dbReference>
<evidence type="ECO:0000313" key="5">
    <source>
        <dbReference type="EMBL" id="TDE44872.1"/>
    </source>
</evidence>
<dbReference type="AlphaFoldDB" id="A0A4R5F9U8"/>
<dbReference type="EMBL" id="SMLG01000004">
    <property type="protein sequence ID" value="TDE44872.1"/>
    <property type="molecule type" value="Genomic_DNA"/>
</dbReference>
<dbReference type="InterPro" id="IPR029056">
    <property type="entry name" value="Ribokinase-like"/>
</dbReference>
<dbReference type="SUPFAM" id="SSF53613">
    <property type="entry name" value="Ribokinase-like"/>
    <property type="match status" value="1"/>
</dbReference>
<protein>
    <submittedName>
        <fullName evidence="5">Sugar kinase</fullName>
    </submittedName>
</protein>
<organism evidence="5 6">
    <name type="scientific">Flavobacterium rhamnosiphilum</name>
    <dbReference type="NCBI Taxonomy" id="2541724"/>
    <lineage>
        <taxon>Bacteria</taxon>
        <taxon>Pseudomonadati</taxon>
        <taxon>Bacteroidota</taxon>
        <taxon>Flavobacteriia</taxon>
        <taxon>Flavobacteriales</taxon>
        <taxon>Flavobacteriaceae</taxon>
        <taxon>Flavobacterium</taxon>
    </lineage>
</organism>
<evidence type="ECO:0000313" key="6">
    <source>
        <dbReference type="Proteomes" id="UP000294814"/>
    </source>
</evidence>
<evidence type="ECO:0000256" key="3">
    <source>
        <dbReference type="ARBA" id="ARBA00022777"/>
    </source>
</evidence>
<dbReference type="GO" id="GO:0016301">
    <property type="term" value="F:kinase activity"/>
    <property type="evidence" value="ECO:0007669"/>
    <property type="project" value="UniProtKB-KW"/>
</dbReference>
<comment type="similarity">
    <text evidence="1">Belongs to the carbohydrate kinase PfkB family.</text>
</comment>
<dbReference type="InterPro" id="IPR052700">
    <property type="entry name" value="Carb_kinase_PfkB-like"/>
</dbReference>
<evidence type="ECO:0000259" key="4">
    <source>
        <dbReference type="Pfam" id="PF00294"/>
    </source>
</evidence>
<proteinExistence type="inferred from homology"/>
<dbReference type="Proteomes" id="UP000294814">
    <property type="component" value="Unassembled WGS sequence"/>
</dbReference>
<dbReference type="Gene3D" id="3.40.1190.20">
    <property type="match status" value="1"/>
</dbReference>
<dbReference type="InterPro" id="IPR011611">
    <property type="entry name" value="PfkB_dom"/>
</dbReference>
<dbReference type="OrthoDB" id="9813569at2"/>
<sequence length="334" mass="37096">MKEIILFGEYLLRLTPPGSKKILQAENLEMHWAGSEANIAVSLSLFGERARYVTALPPNTIAQTGITQLHRYGVPTTVIEKENSRVGIYYYESGVGVRPGRVIYDRDYSAFSMLKVGEVDWKEVFAAADWFHWSGITPALNENLAAVCLDALEVAKQNGVMISADFNYRSTLWQYGKPSSEIMPELLSYCDVVLADVDSAKLYFNINPDEDNLVESTCALLKEKLPNVTYIAMTMRSQKSASSNGYTGYLWHNNEIVSSSEYSIDSIAERIGAGDAFMAGLIYGLHQNQPLQQVIEYATACGVMKHSIVGDMNVASKEEVEMIITQKGSGRIIR</sequence>
<dbReference type="RefSeq" id="WP_131915769.1">
    <property type="nucleotide sequence ID" value="NZ_SMLG01000004.1"/>
</dbReference>
<dbReference type="Pfam" id="PF00294">
    <property type="entry name" value="PfkB"/>
    <property type="match status" value="1"/>
</dbReference>
<evidence type="ECO:0000256" key="2">
    <source>
        <dbReference type="ARBA" id="ARBA00022679"/>
    </source>
</evidence>
<name>A0A4R5F9U8_9FLAO</name>
<dbReference type="PANTHER" id="PTHR43320:SF2">
    <property type="entry name" value="2-DEHYDRO-3-DEOXYGLUCONOKINASE_2-DEHYDRO-3-DEOXYGALACTONOKINASE"/>
    <property type="match status" value="1"/>
</dbReference>
<accession>A0A4R5F9U8</accession>
<comment type="caution">
    <text evidence="5">The sequence shown here is derived from an EMBL/GenBank/DDBJ whole genome shotgun (WGS) entry which is preliminary data.</text>
</comment>
<keyword evidence="3 5" id="KW-0418">Kinase</keyword>
<feature type="domain" description="Carbohydrate kinase PfkB" evidence="4">
    <location>
        <begin position="1"/>
        <end position="305"/>
    </location>
</feature>